<dbReference type="PROSITE" id="PS50941">
    <property type="entry name" value="CHIT_BIND_I_2"/>
    <property type="match status" value="1"/>
</dbReference>
<dbReference type="AlphaFoldDB" id="A0AAE0IDP5"/>
<dbReference type="SMART" id="SM00270">
    <property type="entry name" value="ChtBD1"/>
    <property type="match status" value="1"/>
</dbReference>
<evidence type="ECO:0000256" key="3">
    <source>
        <dbReference type="ARBA" id="ARBA00044955"/>
    </source>
</evidence>
<dbReference type="SUPFAM" id="SSF54106">
    <property type="entry name" value="LysM domain"/>
    <property type="match status" value="2"/>
</dbReference>
<dbReference type="GO" id="GO:0008061">
    <property type="term" value="F:chitin binding"/>
    <property type="evidence" value="ECO:0007669"/>
    <property type="project" value="UniProtKB-UniRule"/>
</dbReference>
<evidence type="ECO:0000313" key="8">
    <source>
        <dbReference type="EMBL" id="KAK3323278.1"/>
    </source>
</evidence>
<keyword evidence="9" id="KW-1185">Reference proteome</keyword>
<keyword evidence="4" id="KW-1015">Disulfide bond</keyword>
<evidence type="ECO:0000256" key="2">
    <source>
        <dbReference type="ARBA" id="ARBA00023026"/>
    </source>
</evidence>
<dbReference type="EMBL" id="JAUEPO010000004">
    <property type="protein sequence ID" value="KAK3323278.1"/>
    <property type="molecule type" value="Genomic_DNA"/>
</dbReference>
<evidence type="ECO:0000313" key="9">
    <source>
        <dbReference type="Proteomes" id="UP001286456"/>
    </source>
</evidence>
<dbReference type="CDD" id="cd00118">
    <property type="entry name" value="LysM"/>
    <property type="match status" value="2"/>
</dbReference>
<organism evidence="8 9">
    <name type="scientific">Cercophora scortea</name>
    <dbReference type="NCBI Taxonomy" id="314031"/>
    <lineage>
        <taxon>Eukaryota</taxon>
        <taxon>Fungi</taxon>
        <taxon>Dikarya</taxon>
        <taxon>Ascomycota</taxon>
        <taxon>Pezizomycotina</taxon>
        <taxon>Sordariomycetes</taxon>
        <taxon>Sordariomycetidae</taxon>
        <taxon>Sordariales</taxon>
        <taxon>Lasiosphaeriaceae</taxon>
        <taxon>Cercophora</taxon>
    </lineage>
</organism>
<dbReference type="PROSITE" id="PS51257">
    <property type="entry name" value="PROKAR_LIPOPROTEIN"/>
    <property type="match status" value="1"/>
</dbReference>
<keyword evidence="2" id="KW-0843">Virulence</keyword>
<comment type="caution">
    <text evidence="8">The sequence shown here is derived from an EMBL/GenBank/DDBJ whole genome shotgun (WGS) entry which is preliminary data.</text>
</comment>
<dbReference type="CDD" id="cd11618">
    <property type="entry name" value="ChtBD1_1"/>
    <property type="match status" value="1"/>
</dbReference>
<feature type="domain" description="Chitin-binding type-1" evidence="6">
    <location>
        <begin position="103"/>
        <end position="147"/>
    </location>
</feature>
<dbReference type="Pfam" id="PF01476">
    <property type="entry name" value="LysM"/>
    <property type="match status" value="1"/>
</dbReference>
<protein>
    <recommendedName>
        <fullName evidence="10">Carbohydrate-binding module family 18 protein</fullName>
    </recommendedName>
</protein>
<sequence length="375" mass="38342">MRLPFLPRALATAISLLLLSASASAAGCTQLVTAQPGDTCASIAAAKGITVAQFIRSNPPIASCSSLVAGTQYCVDPSFIQATTTTSSGGASSTTGPLEITKDGKCGDGLTCAGSAFGQCCSEHGWCGQTTDHCGVGCQAGFGVCGGGVAGSSSSSSSVSSTPPVSSSSVAGGGTAIITATTTQTIKTTATQTVKQTILLTSTVILTVAATATTTQTLQTTKTQTVLATTPVVVLATSYVVLTSTAVVTPEIVTSTAVVTRVTVVTQNSIIITRSTITTIRTITITNAAECSPTGRETFYPPRATARAEARPALVQPGVVPECRSFYQVGDGDTCESIVKKHSETLERENFYSMNRQITDDCQGLWLGYWVCVGI</sequence>
<comment type="similarity">
    <text evidence="3">Belongs to the secreted LysM effector family.</text>
</comment>
<dbReference type="InterPro" id="IPR036779">
    <property type="entry name" value="LysM_dom_sf"/>
</dbReference>
<reference evidence="8" key="1">
    <citation type="journal article" date="2023" name="Mol. Phylogenet. Evol.">
        <title>Genome-scale phylogeny and comparative genomics of the fungal order Sordariales.</title>
        <authorList>
            <person name="Hensen N."/>
            <person name="Bonometti L."/>
            <person name="Westerberg I."/>
            <person name="Brannstrom I.O."/>
            <person name="Guillou S."/>
            <person name="Cros-Aarteil S."/>
            <person name="Calhoun S."/>
            <person name="Haridas S."/>
            <person name="Kuo A."/>
            <person name="Mondo S."/>
            <person name="Pangilinan J."/>
            <person name="Riley R."/>
            <person name="LaButti K."/>
            <person name="Andreopoulos B."/>
            <person name="Lipzen A."/>
            <person name="Chen C."/>
            <person name="Yan M."/>
            <person name="Daum C."/>
            <person name="Ng V."/>
            <person name="Clum A."/>
            <person name="Steindorff A."/>
            <person name="Ohm R.A."/>
            <person name="Martin F."/>
            <person name="Silar P."/>
            <person name="Natvig D.O."/>
            <person name="Lalanne C."/>
            <person name="Gautier V."/>
            <person name="Ament-Velasquez S.L."/>
            <person name="Kruys A."/>
            <person name="Hutchinson M.I."/>
            <person name="Powell A.J."/>
            <person name="Barry K."/>
            <person name="Miller A.N."/>
            <person name="Grigoriev I.V."/>
            <person name="Debuchy R."/>
            <person name="Gladieux P."/>
            <person name="Hiltunen Thoren M."/>
            <person name="Johannesson H."/>
        </authorList>
    </citation>
    <scope>NUCLEOTIDE SEQUENCE</scope>
    <source>
        <strain evidence="8">SMH4131-1</strain>
    </source>
</reference>
<dbReference type="SMART" id="SM00257">
    <property type="entry name" value="LysM"/>
    <property type="match status" value="2"/>
</dbReference>
<dbReference type="InterPro" id="IPR018392">
    <property type="entry name" value="LysM"/>
</dbReference>
<evidence type="ECO:0008006" key="10">
    <source>
        <dbReference type="Google" id="ProtNLM"/>
    </source>
</evidence>
<feature type="signal peptide" evidence="5">
    <location>
        <begin position="1"/>
        <end position="25"/>
    </location>
</feature>
<feature type="disulfide bond" evidence="4">
    <location>
        <begin position="106"/>
        <end position="121"/>
    </location>
</feature>
<feature type="disulfide bond" evidence="4">
    <location>
        <begin position="120"/>
        <end position="134"/>
    </location>
</feature>
<dbReference type="InterPro" id="IPR052210">
    <property type="entry name" value="LysM1-like"/>
</dbReference>
<keyword evidence="1 4" id="KW-0147">Chitin-binding</keyword>
<dbReference type="Proteomes" id="UP001286456">
    <property type="component" value="Unassembled WGS sequence"/>
</dbReference>
<dbReference type="Gene3D" id="3.30.60.10">
    <property type="entry name" value="Endochitinase-like"/>
    <property type="match status" value="1"/>
</dbReference>
<name>A0AAE0IDP5_9PEZI</name>
<dbReference type="PANTHER" id="PTHR34997:SF1">
    <property type="entry name" value="PEPTIDOGLYCAN-BINDING LYSIN DOMAIN"/>
    <property type="match status" value="1"/>
</dbReference>
<evidence type="ECO:0000259" key="7">
    <source>
        <dbReference type="PROSITE" id="PS51782"/>
    </source>
</evidence>
<dbReference type="Gene3D" id="3.10.350.10">
    <property type="entry name" value="LysM domain"/>
    <property type="match status" value="2"/>
</dbReference>
<feature type="domain" description="LysM" evidence="7">
    <location>
        <begin position="30"/>
        <end position="75"/>
    </location>
</feature>
<evidence type="ECO:0000256" key="1">
    <source>
        <dbReference type="ARBA" id="ARBA00022669"/>
    </source>
</evidence>
<keyword evidence="5" id="KW-0732">Signal</keyword>
<accession>A0AAE0IDP5</accession>
<feature type="chain" id="PRO_5042130703" description="Carbohydrate-binding module family 18 protein" evidence="5">
    <location>
        <begin position="26"/>
        <end position="375"/>
    </location>
</feature>
<evidence type="ECO:0000256" key="4">
    <source>
        <dbReference type="PROSITE-ProRule" id="PRU00261"/>
    </source>
</evidence>
<comment type="caution">
    <text evidence="4">Lacks conserved residue(s) required for the propagation of feature annotation.</text>
</comment>
<dbReference type="InterPro" id="IPR036861">
    <property type="entry name" value="Endochitinase-like_sf"/>
</dbReference>
<evidence type="ECO:0000259" key="6">
    <source>
        <dbReference type="PROSITE" id="PS50941"/>
    </source>
</evidence>
<reference evidence="8" key="2">
    <citation type="submission" date="2023-06" db="EMBL/GenBank/DDBJ databases">
        <authorList>
            <consortium name="Lawrence Berkeley National Laboratory"/>
            <person name="Haridas S."/>
            <person name="Hensen N."/>
            <person name="Bonometti L."/>
            <person name="Westerberg I."/>
            <person name="Brannstrom I.O."/>
            <person name="Guillou S."/>
            <person name="Cros-Aarteil S."/>
            <person name="Calhoun S."/>
            <person name="Kuo A."/>
            <person name="Mondo S."/>
            <person name="Pangilinan J."/>
            <person name="Riley R."/>
            <person name="Labutti K."/>
            <person name="Andreopoulos B."/>
            <person name="Lipzen A."/>
            <person name="Chen C."/>
            <person name="Yanf M."/>
            <person name="Daum C."/>
            <person name="Ng V."/>
            <person name="Clum A."/>
            <person name="Steindorff A."/>
            <person name="Ohm R."/>
            <person name="Martin F."/>
            <person name="Silar P."/>
            <person name="Natvig D."/>
            <person name="Lalanne C."/>
            <person name="Gautier V."/>
            <person name="Ament-Velasquez S.L."/>
            <person name="Kruys A."/>
            <person name="Hutchinson M.I."/>
            <person name="Powell A.J."/>
            <person name="Barry K."/>
            <person name="Miller A.N."/>
            <person name="Grigoriev I.V."/>
            <person name="Debuchy R."/>
            <person name="Gladieux P."/>
            <person name="Thoren M.H."/>
            <person name="Johannesson H."/>
        </authorList>
    </citation>
    <scope>NUCLEOTIDE SEQUENCE</scope>
    <source>
        <strain evidence="8">SMH4131-1</strain>
    </source>
</reference>
<dbReference type="InterPro" id="IPR001002">
    <property type="entry name" value="Chitin-bd_1"/>
</dbReference>
<dbReference type="PROSITE" id="PS51782">
    <property type="entry name" value="LYSM"/>
    <property type="match status" value="2"/>
</dbReference>
<dbReference type="PANTHER" id="PTHR34997">
    <property type="entry name" value="AM15"/>
    <property type="match status" value="1"/>
</dbReference>
<gene>
    <name evidence="8" type="ORF">B0T19DRAFT_425572</name>
</gene>
<evidence type="ECO:0000256" key="5">
    <source>
        <dbReference type="SAM" id="SignalP"/>
    </source>
</evidence>
<proteinExistence type="inferred from homology"/>
<dbReference type="SUPFAM" id="SSF57016">
    <property type="entry name" value="Plant lectins/antimicrobial peptides"/>
    <property type="match status" value="1"/>
</dbReference>
<feature type="domain" description="LysM" evidence="7">
    <location>
        <begin position="325"/>
        <end position="373"/>
    </location>
</feature>